<organism evidence="2 3">
    <name type="scientific">Arctia plantaginis</name>
    <name type="common">Wood tiger moth</name>
    <name type="synonym">Phalaena plantaginis</name>
    <dbReference type="NCBI Taxonomy" id="874455"/>
    <lineage>
        <taxon>Eukaryota</taxon>
        <taxon>Metazoa</taxon>
        <taxon>Ecdysozoa</taxon>
        <taxon>Arthropoda</taxon>
        <taxon>Hexapoda</taxon>
        <taxon>Insecta</taxon>
        <taxon>Pterygota</taxon>
        <taxon>Neoptera</taxon>
        <taxon>Endopterygota</taxon>
        <taxon>Lepidoptera</taxon>
        <taxon>Glossata</taxon>
        <taxon>Ditrysia</taxon>
        <taxon>Noctuoidea</taxon>
        <taxon>Erebidae</taxon>
        <taxon>Arctiinae</taxon>
        <taxon>Arctia</taxon>
    </lineage>
</organism>
<reference evidence="2 3" key="1">
    <citation type="submission" date="2020-04" db="EMBL/GenBank/DDBJ databases">
        <authorList>
            <person name="Wallbank WR R."/>
            <person name="Pardo Diaz C."/>
            <person name="Kozak K."/>
            <person name="Martin S."/>
            <person name="Jiggins C."/>
            <person name="Moest M."/>
            <person name="Warren A I."/>
            <person name="Byers J.R.P. K."/>
            <person name="Montejo-Kovacevich G."/>
            <person name="Yen C E."/>
        </authorList>
    </citation>
    <scope>NUCLEOTIDE SEQUENCE [LARGE SCALE GENOMIC DNA]</scope>
</reference>
<evidence type="ECO:0000313" key="3">
    <source>
        <dbReference type="Proteomes" id="UP000494106"/>
    </source>
</evidence>
<feature type="compositionally biased region" description="Low complexity" evidence="1">
    <location>
        <begin position="479"/>
        <end position="496"/>
    </location>
</feature>
<evidence type="ECO:0000256" key="1">
    <source>
        <dbReference type="SAM" id="MobiDB-lite"/>
    </source>
</evidence>
<dbReference type="PANTHER" id="PTHR47331:SF1">
    <property type="entry name" value="GAG-LIKE PROTEIN"/>
    <property type="match status" value="1"/>
</dbReference>
<evidence type="ECO:0008006" key="4">
    <source>
        <dbReference type="Google" id="ProtNLM"/>
    </source>
</evidence>
<name>A0A8S0ZR35_ARCPL</name>
<feature type="region of interest" description="Disordered" evidence="1">
    <location>
        <begin position="443"/>
        <end position="504"/>
    </location>
</feature>
<comment type="caution">
    <text evidence="2">The sequence shown here is derived from an EMBL/GenBank/DDBJ whole genome shotgun (WGS) entry which is preliminary data.</text>
</comment>
<dbReference type="PANTHER" id="PTHR47331">
    <property type="entry name" value="PHD-TYPE DOMAIN-CONTAINING PROTEIN"/>
    <property type="match status" value="1"/>
</dbReference>
<dbReference type="InterPro" id="IPR005312">
    <property type="entry name" value="DUF1759"/>
</dbReference>
<evidence type="ECO:0000313" key="2">
    <source>
        <dbReference type="EMBL" id="CAB3236887.1"/>
    </source>
</evidence>
<sequence>MPTKSTTAVFREAVRGIVTLLRIGEDLVSPEPKGSPDEFHARFPKLDSYKDKLDTAFKDILESTDLTDEQEKDYTKKHTEATDYYTRILVIEYKLRAVASTSAQPSSKPCAPAMVLPKIELPKFSSLVEDWPSFIAIFKSLTDDMATLTDAVKLHYLLSSLSGEALSMVSHLKIMDENYPVALDILTKRFENRRVLIDRFVDIILGLPTINARSEIRRSFLTPLVSALSNLKNLALPMNDSDYIFVSILVRKMKGELRTLFERKHGSCQALPTLNDLVSFLEEHARCVENERSAPAPAQSPQYQRYVPAQPTRSRHPPYQTFRPISQPMRSGHARQPEPQVLRPAYHATPGSRSPVPVNFAPVRRSPSPRLNYCPYCETTGHRLMSCSEFLNLPDQGRWDFIEASGRCCRCLGPHSEVECRSSGACQHCGSYQHHTVLHCQDEVPPARRSPARRRPQRPAQRPPNRPQHNPTNVAQANPPQRTSSPPGSRPPGRASQRSRHQSQ</sequence>
<keyword evidence="3" id="KW-1185">Reference proteome</keyword>
<dbReference type="AlphaFoldDB" id="A0A8S0ZR35"/>
<feature type="region of interest" description="Disordered" evidence="1">
    <location>
        <begin position="309"/>
        <end position="337"/>
    </location>
</feature>
<gene>
    <name evidence="2" type="ORF">APLA_LOCUS6752</name>
</gene>
<proteinExistence type="predicted"/>
<accession>A0A8S0ZR35</accession>
<dbReference type="Proteomes" id="UP000494106">
    <property type="component" value="Unassembled WGS sequence"/>
</dbReference>
<dbReference type="EMBL" id="CADEBC010000488">
    <property type="protein sequence ID" value="CAB3236887.1"/>
    <property type="molecule type" value="Genomic_DNA"/>
</dbReference>
<protein>
    <recommendedName>
        <fullName evidence="4">Gag protein</fullName>
    </recommendedName>
</protein>
<dbReference type="Pfam" id="PF03564">
    <property type="entry name" value="DUF1759"/>
    <property type="match status" value="1"/>
</dbReference>
<dbReference type="OrthoDB" id="7489123at2759"/>
<feature type="compositionally biased region" description="Polar residues" evidence="1">
    <location>
        <begin position="469"/>
        <end position="478"/>
    </location>
</feature>